<keyword evidence="1" id="KW-0732">Signal</keyword>
<dbReference type="RefSeq" id="WP_079688339.1">
    <property type="nucleotide sequence ID" value="NZ_FUZU01000002.1"/>
</dbReference>
<evidence type="ECO:0000313" key="2">
    <source>
        <dbReference type="EMBL" id="SKC78918.1"/>
    </source>
</evidence>
<feature type="signal peptide" evidence="1">
    <location>
        <begin position="1"/>
        <end position="21"/>
    </location>
</feature>
<evidence type="ECO:0000313" key="3">
    <source>
        <dbReference type="Proteomes" id="UP000190961"/>
    </source>
</evidence>
<dbReference type="EMBL" id="FUZU01000002">
    <property type="protein sequence ID" value="SKC78918.1"/>
    <property type="molecule type" value="Genomic_DNA"/>
</dbReference>
<dbReference type="STRING" id="688867.SAMN05660236_3834"/>
<accession>A0A1T5LTP1</accession>
<dbReference type="Proteomes" id="UP000190961">
    <property type="component" value="Unassembled WGS sequence"/>
</dbReference>
<evidence type="ECO:0000256" key="1">
    <source>
        <dbReference type="SAM" id="SignalP"/>
    </source>
</evidence>
<feature type="chain" id="PRO_5012075191" description="DKNYY family protein" evidence="1">
    <location>
        <begin position="22"/>
        <end position="241"/>
    </location>
</feature>
<dbReference type="OrthoDB" id="655382at2"/>
<dbReference type="AlphaFoldDB" id="A0A1T5LTP1"/>
<organism evidence="2 3">
    <name type="scientific">Ohtaekwangia koreensis</name>
    <dbReference type="NCBI Taxonomy" id="688867"/>
    <lineage>
        <taxon>Bacteria</taxon>
        <taxon>Pseudomonadati</taxon>
        <taxon>Bacteroidota</taxon>
        <taxon>Cytophagia</taxon>
        <taxon>Cytophagales</taxon>
        <taxon>Fulvivirgaceae</taxon>
        <taxon>Ohtaekwangia</taxon>
    </lineage>
</organism>
<sequence length="241" mass="28134">MKNLALCLSIVLLLAATAAWSQPFKSDTSFVAAATSHAVKFYTNAIQGQGQLYNGSDYAEYRSLQDEHPYFATDDWVYGTVFYDGYLYENVPLLYDISTDQLLTETYYSSSIMKLIKDKITYFTLPGKKFVNQPDTTISPGFYELLYDGKTKVYARHSKLLQETLSSQEIIHTFEEKTRYYIYKNNIYFHVKSKGSVLDVFGDRKREVSQYMNKSKIRFRKNREQYITRLAEFYDRSQTNP</sequence>
<proteinExistence type="predicted"/>
<name>A0A1T5LTP1_9BACT</name>
<protein>
    <recommendedName>
        <fullName evidence="4">DKNYY family protein</fullName>
    </recommendedName>
</protein>
<evidence type="ECO:0008006" key="4">
    <source>
        <dbReference type="Google" id="ProtNLM"/>
    </source>
</evidence>
<keyword evidence="3" id="KW-1185">Reference proteome</keyword>
<gene>
    <name evidence="2" type="ORF">SAMN05660236_3834</name>
</gene>
<reference evidence="2 3" key="1">
    <citation type="submission" date="2017-02" db="EMBL/GenBank/DDBJ databases">
        <authorList>
            <person name="Peterson S.W."/>
        </authorList>
    </citation>
    <scope>NUCLEOTIDE SEQUENCE [LARGE SCALE GENOMIC DNA]</scope>
    <source>
        <strain evidence="2 3">DSM 25262</strain>
    </source>
</reference>